<gene>
    <name evidence="1" type="ORF">L211DRAFT_853535</name>
</gene>
<accession>A0A3N4L841</accession>
<proteinExistence type="predicted"/>
<dbReference type="AlphaFoldDB" id="A0A3N4L841"/>
<protein>
    <submittedName>
        <fullName evidence="1">Uncharacterized protein</fullName>
    </submittedName>
</protein>
<evidence type="ECO:0000313" key="2">
    <source>
        <dbReference type="Proteomes" id="UP000267821"/>
    </source>
</evidence>
<organism evidence="1 2">
    <name type="scientific">Terfezia boudieri ATCC MYA-4762</name>
    <dbReference type="NCBI Taxonomy" id="1051890"/>
    <lineage>
        <taxon>Eukaryota</taxon>
        <taxon>Fungi</taxon>
        <taxon>Dikarya</taxon>
        <taxon>Ascomycota</taxon>
        <taxon>Pezizomycotina</taxon>
        <taxon>Pezizomycetes</taxon>
        <taxon>Pezizales</taxon>
        <taxon>Pezizaceae</taxon>
        <taxon>Terfezia</taxon>
    </lineage>
</organism>
<dbReference type="Proteomes" id="UP000267821">
    <property type="component" value="Unassembled WGS sequence"/>
</dbReference>
<keyword evidence="2" id="KW-1185">Reference proteome</keyword>
<evidence type="ECO:0000313" key="1">
    <source>
        <dbReference type="EMBL" id="RPB19074.1"/>
    </source>
</evidence>
<reference evidence="1 2" key="1">
    <citation type="journal article" date="2018" name="Nat. Ecol. Evol.">
        <title>Pezizomycetes genomes reveal the molecular basis of ectomycorrhizal truffle lifestyle.</title>
        <authorList>
            <person name="Murat C."/>
            <person name="Payen T."/>
            <person name="Noel B."/>
            <person name="Kuo A."/>
            <person name="Morin E."/>
            <person name="Chen J."/>
            <person name="Kohler A."/>
            <person name="Krizsan K."/>
            <person name="Balestrini R."/>
            <person name="Da Silva C."/>
            <person name="Montanini B."/>
            <person name="Hainaut M."/>
            <person name="Levati E."/>
            <person name="Barry K.W."/>
            <person name="Belfiori B."/>
            <person name="Cichocki N."/>
            <person name="Clum A."/>
            <person name="Dockter R.B."/>
            <person name="Fauchery L."/>
            <person name="Guy J."/>
            <person name="Iotti M."/>
            <person name="Le Tacon F."/>
            <person name="Lindquist E.A."/>
            <person name="Lipzen A."/>
            <person name="Malagnac F."/>
            <person name="Mello A."/>
            <person name="Molinier V."/>
            <person name="Miyauchi S."/>
            <person name="Poulain J."/>
            <person name="Riccioni C."/>
            <person name="Rubini A."/>
            <person name="Sitrit Y."/>
            <person name="Splivallo R."/>
            <person name="Traeger S."/>
            <person name="Wang M."/>
            <person name="Zifcakova L."/>
            <person name="Wipf D."/>
            <person name="Zambonelli A."/>
            <person name="Paolocci F."/>
            <person name="Nowrousian M."/>
            <person name="Ottonello S."/>
            <person name="Baldrian P."/>
            <person name="Spatafora J.W."/>
            <person name="Henrissat B."/>
            <person name="Nagy L.G."/>
            <person name="Aury J.M."/>
            <person name="Wincker P."/>
            <person name="Grigoriev I.V."/>
            <person name="Bonfante P."/>
            <person name="Martin F.M."/>
        </authorList>
    </citation>
    <scope>NUCLEOTIDE SEQUENCE [LARGE SCALE GENOMIC DNA]</scope>
    <source>
        <strain evidence="1 2">ATCC MYA-4762</strain>
    </source>
</reference>
<sequence>MGVLMPLCQLMGVRTTSLQFMGVLMTSLQLMGIRMTFLQPMAPGRPPFSNGIRKTTLNLWRPDDVPSAYGARILGDASAASQTSYCAVRRHWLCPFWVASSSAHAIGIQP</sequence>
<dbReference type="EMBL" id="ML121599">
    <property type="protein sequence ID" value="RPB19074.1"/>
    <property type="molecule type" value="Genomic_DNA"/>
</dbReference>
<name>A0A3N4L841_9PEZI</name>
<dbReference type="InParanoid" id="A0A3N4L841"/>